<evidence type="ECO:0000256" key="1">
    <source>
        <dbReference type="ARBA" id="ARBA00023122"/>
    </source>
</evidence>
<dbReference type="InterPro" id="IPR046342">
    <property type="entry name" value="CBS_dom_sf"/>
</dbReference>
<dbReference type="Gene3D" id="3.10.580.10">
    <property type="entry name" value="CBS-domain"/>
    <property type="match status" value="1"/>
</dbReference>
<dbReference type="PANTHER" id="PTHR43080">
    <property type="entry name" value="CBS DOMAIN-CONTAINING PROTEIN CBSX3, MITOCHONDRIAL"/>
    <property type="match status" value="1"/>
</dbReference>
<evidence type="ECO:0000256" key="2">
    <source>
        <dbReference type="PROSITE-ProRule" id="PRU00703"/>
    </source>
</evidence>
<dbReference type="CDD" id="cd04622">
    <property type="entry name" value="CBS_pair_HRP1_like"/>
    <property type="match status" value="1"/>
</dbReference>
<evidence type="ECO:0000259" key="3">
    <source>
        <dbReference type="PROSITE" id="PS51371"/>
    </source>
</evidence>
<sequence>MTQVREVMTSAPVVVGTLTGVNEAAQRMRDEDIGALLVVEGSTLRGLVTDRDLVVRVLAEGLEPGRTTVSEVCSPELVTVAPGDDAGRAVQLMREHTLRRLPVMESGEAVGVVSLGDLAMELDPESALSEISAAEATV</sequence>
<dbReference type="InterPro" id="IPR000644">
    <property type="entry name" value="CBS_dom"/>
</dbReference>
<dbReference type="InterPro" id="IPR051257">
    <property type="entry name" value="Diverse_CBS-Domain"/>
</dbReference>
<name>A0ABN3Q436_9ACTN</name>
<protein>
    <submittedName>
        <fullName evidence="4">CBS domain-containing protein</fullName>
    </submittedName>
</protein>
<proteinExistence type="predicted"/>
<dbReference type="PROSITE" id="PS51371">
    <property type="entry name" value="CBS"/>
    <property type="match status" value="2"/>
</dbReference>
<reference evidence="4 5" key="1">
    <citation type="journal article" date="2019" name="Int. J. Syst. Evol. Microbiol.">
        <title>The Global Catalogue of Microorganisms (GCM) 10K type strain sequencing project: providing services to taxonomists for standard genome sequencing and annotation.</title>
        <authorList>
            <consortium name="The Broad Institute Genomics Platform"/>
            <consortium name="The Broad Institute Genome Sequencing Center for Infectious Disease"/>
            <person name="Wu L."/>
            <person name="Ma J."/>
        </authorList>
    </citation>
    <scope>NUCLEOTIDE SEQUENCE [LARGE SCALE GENOMIC DNA]</scope>
    <source>
        <strain evidence="4 5">JCM 16373</strain>
    </source>
</reference>
<feature type="domain" description="CBS" evidence="3">
    <location>
        <begin position="8"/>
        <end position="64"/>
    </location>
</feature>
<gene>
    <name evidence="4" type="ORF">GCM10009863_27800</name>
</gene>
<keyword evidence="1 2" id="KW-0129">CBS domain</keyword>
<dbReference type="PANTHER" id="PTHR43080:SF2">
    <property type="entry name" value="CBS DOMAIN-CONTAINING PROTEIN"/>
    <property type="match status" value="1"/>
</dbReference>
<evidence type="ECO:0000313" key="4">
    <source>
        <dbReference type="EMBL" id="GAA2612502.1"/>
    </source>
</evidence>
<organism evidence="4 5">
    <name type="scientific">Streptomyces axinellae</name>
    <dbReference type="NCBI Taxonomy" id="552788"/>
    <lineage>
        <taxon>Bacteria</taxon>
        <taxon>Bacillati</taxon>
        <taxon>Actinomycetota</taxon>
        <taxon>Actinomycetes</taxon>
        <taxon>Kitasatosporales</taxon>
        <taxon>Streptomycetaceae</taxon>
        <taxon>Streptomyces</taxon>
    </lineage>
</organism>
<comment type="caution">
    <text evidence="4">The sequence shown here is derived from an EMBL/GenBank/DDBJ whole genome shotgun (WGS) entry which is preliminary data.</text>
</comment>
<dbReference type="Pfam" id="PF00571">
    <property type="entry name" value="CBS"/>
    <property type="match status" value="2"/>
</dbReference>
<dbReference type="EMBL" id="BAAARJ010000008">
    <property type="protein sequence ID" value="GAA2612502.1"/>
    <property type="molecule type" value="Genomic_DNA"/>
</dbReference>
<evidence type="ECO:0000313" key="5">
    <source>
        <dbReference type="Proteomes" id="UP001501447"/>
    </source>
</evidence>
<dbReference type="Proteomes" id="UP001501447">
    <property type="component" value="Unassembled WGS sequence"/>
</dbReference>
<accession>A0ABN3Q436</accession>
<dbReference type="RefSeq" id="WP_344565745.1">
    <property type="nucleotide sequence ID" value="NZ_BAAARJ010000008.1"/>
</dbReference>
<dbReference type="SMART" id="SM00116">
    <property type="entry name" value="CBS"/>
    <property type="match status" value="2"/>
</dbReference>
<keyword evidence="5" id="KW-1185">Reference proteome</keyword>
<feature type="domain" description="CBS" evidence="3">
    <location>
        <begin position="73"/>
        <end position="130"/>
    </location>
</feature>
<dbReference type="SUPFAM" id="SSF54631">
    <property type="entry name" value="CBS-domain pair"/>
    <property type="match status" value="1"/>
</dbReference>